<accession>A0A6V8LX31</accession>
<dbReference type="RefSeq" id="WP_173086463.1">
    <property type="nucleotide sequence ID" value="NZ_BLTE01000017.1"/>
</dbReference>
<feature type="signal peptide" evidence="1">
    <location>
        <begin position="1"/>
        <end position="21"/>
    </location>
</feature>
<organism evidence="2 3">
    <name type="scientific">Fundidesulfovibrio magnetotacticus</name>
    <dbReference type="NCBI Taxonomy" id="2730080"/>
    <lineage>
        <taxon>Bacteria</taxon>
        <taxon>Pseudomonadati</taxon>
        <taxon>Thermodesulfobacteriota</taxon>
        <taxon>Desulfovibrionia</taxon>
        <taxon>Desulfovibrionales</taxon>
        <taxon>Desulfovibrionaceae</taxon>
        <taxon>Fundidesulfovibrio</taxon>
    </lineage>
</organism>
<gene>
    <name evidence="2" type="ORF">NNJEOMEG_03313</name>
</gene>
<evidence type="ECO:0000313" key="2">
    <source>
        <dbReference type="EMBL" id="GFK95450.1"/>
    </source>
</evidence>
<evidence type="ECO:0008006" key="4">
    <source>
        <dbReference type="Google" id="ProtNLM"/>
    </source>
</evidence>
<dbReference type="Proteomes" id="UP000494245">
    <property type="component" value="Unassembled WGS sequence"/>
</dbReference>
<dbReference type="EMBL" id="BLTE01000017">
    <property type="protein sequence ID" value="GFK95450.1"/>
    <property type="molecule type" value="Genomic_DNA"/>
</dbReference>
<name>A0A6V8LX31_9BACT</name>
<dbReference type="AlphaFoldDB" id="A0A6V8LX31"/>
<comment type="caution">
    <text evidence="2">The sequence shown here is derived from an EMBL/GenBank/DDBJ whole genome shotgun (WGS) entry which is preliminary data.</text>
</comment>
<keyword evidence="3" id="KW-1185">Reference proteome</keyword>
<dbReference type="PROSITE" id="PS51257">
    <property type="entry name" value="PROKAR_LIPOPROTEIN"/>
    <property type="match status" value="1"/>
</dbReference>
<proteinExistence type="predicted"/>
<keyword evidence="1" id="KW-0732">Signal</keyword>
<reference evidence="2 3" key="2">
    <citation type="submission" date="2020-05" db="EMBL/GenBank/DDBJ databases">
        <title>Draft genome sequence of Desulfovibrio sp. strainFSS-1.</title>
        <authorList>
            <person name="Shimoshige H."/>
            <person name="Kobayashi H."/>
            <person name="Maekawa T."/>
        </authorList>
    </citation>
    <scope>NUCLEOTIDE SEQUENCE [LARGE SCALE GENOMIC DNA]</scope>
    <source>
        <strain evidence="2 3">SIID29052-01</strain>
    </source>
</reference>
<evidence type="ECO:0000256" key="1">
    <source>
        <dbReference type="SAM" id="SignalP"/>
    </source>
</evidence>
<sequence>MKRSPLFILAALILLAASLSAGCAASGPSPSAPEEAARQAEAYRYGITFLRESKDAVVAQVEAEKAANPSRAAEIDARLGPALKYYSSAVDAYDAAAAREKQEAWDTARFLLTGLADTALRVGVPLAVQSLTR</sequence>
<protein>
    <recommendedName>
        <fullName evidence="4">Lipoprotein</fullName>
    </recommendedName>
</protein>
<feature type="chain" id="PRO_5028930960" description="Lipoprotein" evidence="1">
    <location>
        <begin position="22"/>
        <end position="133"/>
    </location>
</feature>
<evidence type="ECO:0000313" key="3">
    <source>
        <dbReference type="Proteomes" id="UP000494245"/>
    </source>
</evidence>
<reference evidence="2 3" key="1">
    <citation type="submission" date="2020-04" db="EMBL/GenBank/DDBJ databases">
        <authorList>
            <consortium name="Desulfovibrio sp. FSS-1 genome sequencing consortium"/>
            <person name="Shimoshige H."/>
            <person name="Kobayashi H."/>
            <person name="Maekawa T."/>
        </authorList>
    </citation>
    <scope>NUCLEOTIDE SEQUENCE [LARGE SCALE GENOMIC DNA]</scope>
    <source>
        <strain evidence="2 3">SIID29052-01</strain>
    </source>
</reference>